<dbReference type="EMBL" id="RJJU01000015">
    <property type="protein sequence ID" value="RUM09606.1"/>
    <property type="molecule type" value="Genomic_DNA"/>
</dbReference>
<organism evidence="1 4">
    <name type="scientific">Rhizobium fabae</name>
    <dbReference type="NCBI Taxonomy" id="573179"/>
    <lineage>
        <taxon>Bacteria</taxon>
        <taxon>Pseudomonadati</taxon>
        <taxon>Pseudomonadota</taxon>
        <taxon>Alphaproteobacteria</taxon>
        <taxon>Hyphomicrobiales</taxon>
        <taxon>Rhizobiaceae</taxon>
        <taxon>Rhizobium/Agrobacterium group</taxon>
        <taxon>Rhizobium</taxon>
    </lineage>
</organism>
<dbReference type="RefSeq" id="WP_126829402.1">
    <property type="nucleotide sequence ID" value="NZ_JACIDG010000015.1"/>
</dbReference>
<keyword evidence="3" id="KW-1185">Reference proteome</keyword>
<evidence type="ECO:0000313" key="2">
    <source>
        <dbReference type="EMBL" id="RUM09606.1"/>
    </source>
</evidence>
<dbReference type="EMBL" id="JACIDG010000015">
    <property type="protein sequence ID" value="MBB3917949.1"/>
    <property type="molecule type" value="Genomic_DNA"/>
</dbReference>
<evidence type="ECO:0000313" key="4">
    <source>
        <dbReference type="Proteomes" id="UP000545490"/>
    </source>
</evidence>
<reference evidence="1 4" key="2">
    <citation type="submission" date="2020-08" db="EMBL/GenBank/DDBJ databases">
        <title>Genomic Encyclopedia of Type Strains, Phase IV (KMG-IV): sequencing the most valuable type-strain genomes for metagenomic binning, comparative biology and taxonomic classification.</title>
        <authorList>
            <person name="Goeker M."/>
        </authorList>
    </citation>
    <scope>NUCLEOTIDE SEQUENCE [LARGE SCALE GENOMIC DNA]</scope>
    <source>
        <strain evidence="1 4">DSM 19331</strain>
    </source>
</reference>
<dbReference type="Proteomes" id="UP000545490">
    <property type="component" value="Unassembled WGS sequence"/>
</dbReference>
<accession>A0A7W6BD32</accession>
<dbReference type="Proteomes" id="UP000272004">
    <property type="component" value="Unassembled WGS sequence"/>
</dbReference>
<protein>
    <submittedName>
        <fullName evidence="1">Uncharacterized protein</fullName>
    </submittedName>
</protein>
<evidence type="ECO:0000313" key="3">
    <source>
        <dbReference type="Proteomes" id="UP000272004"/>
    </source>
</evidence>
<name>A0A7W6BD32_9HYPH</name>
<gene>
    <name evidence="2" type="ORF">EFB14_25650</name>
    <name evidence="1" type="ORF">GGQ65_005270</name>
</gene>
<sequence length="342" mass="38236">MSSKKPRKVYPQEALVATFAKHSISSPSTFLPDQWSSGREPADMIIVIGRALFMFNMKDSKAWLKGVAEENLRQARDRIAEWKLGRQIRGKNEWQSFAVAWDDIDYIHVVSVIDGPHAACLDHPALEQNMDEKVCLCTTLTSDVLRELVVRAGGARDLITLCVSIKGRGILPTQIVKDELANRHVNLIQKAKETFPEAPTSGLRDPHTREPISWFEAYMVSARLLRAGLHADPHSTQLSDLSWNETIPAAAFISQCVRRMEGIRLSPMRSAAFGEQAKYRVVVGSIDAVKVNPSKFRPISEQEGSYFTLLVMVTPAFPNDLLLFNDPPKVLATEMMLQALRG</sequence>
<evidence type="ECO:0000313" key="1">
    <source>
        <dbReference type="EMBL" id="MBB3917949.1"/>
    </source>
</evidence>
<comment type="caution">
    <text evidence="1">The sequence shown here is derived from an EMBL/GenBank/DDBJ whole genome shotgun (WGS) entry which is preliminary data.</text>
</comment>
<dbReference type="AlphaFoldDB" id="A0A7W6BD32"/>
<reference evidence="2 3" key="1">
    <citation type="submission" date="2018-11" db="EMBL/GenBank/DDBJ databases">
        <authorList>
            <person name="Huo Y."/>
        </authorList>
    </citation>
    <scope>NUCLEOTIDE SEQUENCE [LARGE SCALE GENOMIC DNA]</scope>
    <source>
        <strain evidence="2 3">CCBAU 33202</strain>
    </source>
</reference>
<proteinExistence type="predicted"/>